<dbReference type="AlphaFoldDB" id="A0A1H4QJ09"/>
<dbReference type="InterPro" id="IPR043019">
    <property type="entry name" value="GrlR_sf"/>
</dbReference>
<evidence type="ECO:0008006" key="3">
    <source>
        <dbReference type="Google" id="ProtNLM"/>
    </source>
</evidence>
<reference evidence="1 2" key="1">
    <citation type="submission" date="2016-10" db="EMBL/GenBank/DDBJ databases">
        <authorList>
            <person name="de Groot N.N."/>
        </authorList>
    </citation>
    <scope>NUCLEOTIDE SEQUENCE [LARGE SCALE GENOMIC DNA]</scope>
    <source>
        <strain evidence="1 2">GAS522</strain>
    </source>
</reference>
<accession>A0A1H4QJ09</accession>
<evidence type="ECO:0000313" key="2">
    <source>
        <dbReference type="Proteomes" id="UP000183208"/>
    </source>
</evidence>
<protein>
    <recommendedName>
        <fullName evidence="3">T3SS negative regulator,GrlR</fullName>
    </recommendedName>
</protein>
<dbReference type="Proteomes" id="UP000183208">
    <property type="component" value="Unassembled WGS sequence"/>
</dbReference>
<organism evidence="1 2">
    <name type="scientific">Bradyrhizobium lablabi</name>
    <dbReference type="NCBI Taxonomy" id="722472"/>
    <lineage>
        <taxon>Bacteria</taxon>
        <taxon>Pseudomonadati</taxon>
        <taxon>Pseudomonadota</taxon>
        <taxon>Alphaproteobacteria</taxon>
        <taxon>Hyphomicrobiales</taxon>
        <taxon>Nitrobacteraceae</taxon>
        <taxon>Bradyrhizobium</taxon>
    </lineage>
</organism>
<dbReference type="OrthoDB" id="8456446at2"/>
<sequence>MITAGRFSSWFKTPVGESAGVIELRPDGTVGGGDATFSYTGHWRADGERVRGLVSAKRFAPGPPGVFGLDEIDIVATGYSKDGQTISGTGFARQTPGIKMEVTLVRMK</sequence>
<dbReference type="EMBL" id="FNTI01000001">
    <property type="protein sequence ID" value="SEC19511.1"/>
    <property type="molecule type" value="Genomic_DNA"/>
</dbReference>
<dbReference type="RefSeq" id="WP_074815978.1">
    <property type="nucleotide sequence ID" value="NZ_FNTI01000001.1"/>
</dbReference>
<dbReference type="Gene3D" id="2.40.128.380">
    <property type="entry name" value="T3SS negative regulator GrlR"/>
    <property type="match status" value="1"/>
</dbReference>
<proteinExistence type="predicted"/>
<evidence type="ECO:0000313" key="1">
    <source>
        <dbReference type="EMBL" id="SEC19511.1"/>
    </source>
</evidence>
<name>A0A1H4QJ09_9BRAD</name>
<gene>
    <name evidence="1" type="ORF">SAMN05444171_0861</name>
</gene>